<dbReference type="CDD" id="cd13603">
    <property type="entry name" value="PBP2_TRAP_Siap_TeaA_like"/>
    <property type="match status" value="1"/>
</dbReference>
<keyword evidence="3 4" id="KW-0732">Signal</keyword>
<gene>
    <name evidence="5" type="ORF">LRP50_09430</name>
</gene>
<evidence type="ECO:0000313" key="5">
    <source>
        <dbReference type="EMBL" id="MDD1793346.1"/>
    </source>
</evidence>
<evidence type="ECO:0000256" key="1">
    <source>
        <dbReference type="ARBA" id="ARBA00009023"/>
    </source>
</evidence>
<protein>
    <submittedName>
        <fullName evidence="5">TRAP transporter substrate-binding protein</fullName>
    </submittedName>
</protein>
<evidence type="ECO:0000256" key="2">
    <source>
        <dbReference type="ARBA" id="ARBA00022448"/>
    </source>
</evidence>
<sequence length="328" mass="36526">MKLKQLAKFAAISILALPVLASAKTMKVGMGDPIESDQGAYAIRFQELVEFYSGGDIKIKLYPGGALGSETEMVQNTRLGSLDMALVGIGNVTPFSKKLGALTMPYLITNSSDAVLITTGELGEYWNELAINEAGVNILGWTYSNFRHLTNSKRPVKNLEDVKGLKVRVPQNSIMLKSWEVFGANPIAMAWTETFTALQQKVVDGQDNPYIVNNTMKFYEVQPYLTEVHHQYSLQPLLIGNRTMGKLSDEQRAILNRAGLEAQQYALVFQMTEAENAKQNMIANGVEVSTLEDEDKWIALAKEKVWPEFYDDIGGKESFDDVLEKLQQ</sequence>
<dbReference type="Pfam" id="PF03480">
    <property type="entry name" value="DctP"/>
    <property type="match status" value="1"/>
</dbReference>
<comment type="similarity">
    <text evidence="1">Belongs to the bacterial solute-binding protein 7 family.</text>
</comment>
<comment type="caution">
    <text evidence="5">The sequence shown here is derived from an EMBL/GenBank/DDBJ whole genome shotgun (WGS) entry which is preliminary data.</text>
</comment>
<accession>A0ABT5R0R1</accession>
<dbReference type="PANTHER" id="PTHR33376">
    <property type="match status" value="1"/>
</dbReference>
<feature type="chain" id="PRO_5046351006" evidence="4">
    <location>
        <begin position="24"/>
        <end position="328"/>
    </location>
</feature>
<dbReference type="RefSeq" id="WP_274164213.1">
    <property type="nucleotide sequence ID" value="NZ_JAJUBC010000009.1"/>
</dbReference>
<dbReference type="PIRSF" id="PIRSF006470">
    <property type="entry name" value="DctB"/>
    <property type="match status" value="1"/>
</dbReference>
<keyword evidence="2" id="KW-0813">Transport</keyword>
<dbReference type="PANTHER" id="PTHR33376:SF7">
    <property type="entry name" value="C4-DICARBOXYLATE-BINDING PROTEIN DCTB"/>
    <property type="match status" value="1"/>
</dbReference>
<reference evidence="5" key="1">
    <citation type="submission" date="2021-12" db="EMBL/GenBank/DDBJ databases">
        <title>Enterovibrio ZSDZ35 sp. nov. and Enterovibrio ZSDZ42 sp. nov., isolated from coastal seawater in Qingdao.</title>
        <authorList>
            <person name="Zhang P."/>
        </authorList>
    </citation>
    <scope>NUCLEOTIDE SEQUENCE</scope>
    <source>
        <strain evidence="5">ZSDZ42</strain>
    </source>
</reference>
<feature type="signal peptide" evidence="4">
    <location>
        <begin position="1"/>
        <end position="23"/>
    </location>
</feature>
<dbReference type="Gene3D" id="3.40.190.170">
    <property type="entry name" value="Bacterial extracellular solute-binding protein, family 7"/>
    <property type="match status" value="1"/>
</dbReference>
<evidence type="ECO:0000256" key="4">
    <source>
        <dbReference type="SAM" id="SignalP"/>
    </source>
</evidence>
<keyword evidence="6" id="KW-1185">Reference proteome</keyword>
<dbReference type="EMBL" id="JAJUBC010000009">
    <property type="protein sequence ID" value="MDD1793346.1"/>
    <property type="molecule type" value="Genomic_DNA"/>
</dbReference>
<dbReference type="InterPro" id="IPR004682">
    <property type="entry name" value="TRAP_DctP"/>
</dbReference>
<dbReference type="Proteomes" id="UP001149400">
    <property type="component" value="Unassembled WGS sequence"/>
</dbReference>
<evidence type="ECO:0000256" key="3">
    <source>
        <dbReference type="ARBA" id="ARBA00022729"/>
    </source>
</evidence>
<dbReference type="InterPro" id="IPR018389">
    <property type="entry name" value="DctP_fam"/>
</dbReference>
<dbReference type="NCBIfam" id="TIGR00787">
    <property type="entry name" value="dctP"/>
    <property type="match status" value="1"/>
</dbReference>
<dbReference type="NCBIfam" id="NF037995">
    <property type="entry name" value="TRAP_S1"/>
    <property type="match status" value="1"/>
</dbReference>
<name>A0ABT5R0R1_9GAMM</name>
<organism evidence="5 6">
    <name type="scientific">Enterovibrio gelatinilyticus</name>
    <dbReference type="NCBI Taxonomy" id="2899819"/>
    <lineage>
        <taxon>Bacteria</taxon>
        <taxon>Pseudomonadati</taxon>
        <taxon>Pseudomonadota</taxon>
        <taxon>Gammaproteobacteria</taxon>
        <taxon>Vibrionales</taxon>
        <taxon>Vibrionaceae</taxon>
        <taxon>Enterovibrio</taxon>
    </lineage>
</organism>
<dbReference type="InterPro" id="IPR038404">
    <property type="entry name" value="TRAP_DctP_sf"/>
</dbReference>
<evidence type="ECO:0000313" key="6">
    <source>
        <dbReference type="Proteomes" id="UP001149400"/>
    </source>
</evidence>
<proteinExistence type="inferred from homology"/>